<evidence type="ECO:0000313" key="1">
    <source>
        <dbReference type="EMBL" id="QRC93030.1"/>
    </source>
</evidence>
<evidence type="ECO:0000313" key="2">
    <source>
        <dbReference type="Proteomes" id="UP000663193"/>
    </source>
</evidence>
<dbReference type="VEuPathDB" id="FungiDB:JI435_079200"/>
<dbReference type="OrthoDB" id="3783451at2759"/>
<dbReference type="RefSeq" id="XP_001798246.1">
    <property type="nucleotide sequence ID" value="XM_001798194.1"/>
</dbReference>
<keyword evidence="2" id="KW-1185">Reference proteome</keyword>
<protein>
    <submittedName>
        <fullName evidence="1">Uncharacterized protein</fullName>
    </submittedName>
</protein>
<organism evidence="1 2">
    <name type="scientific">Phaeosphaeria nodorum (strain SN15 / ATCC MYA-4574 / FGSC 10173)</name>
    <name type="common">Glume blotch fungus</name>
    <name type="synonym">Parastagonospora nodorum</name>
    <dbReference type="NCBI Taxonomy" id="321614"/>
    <lineage>
        <taxon>Eukaryota</taxon>
        <taxon>Fungi</taxon>
        <taxon>Dikarya</taxon>
        <taxon>Ascomycota</taxon>
        <taxon>Pezizomycotina</taxon>
        <taxon>Dothideomycetes</taxon>
        <taxon>Pleosporomycetidae</taxon>
        <taxon>Pleosporales</taxon>
        <taxon>Pleosporineae</taxon>
        <taxon>Phaeosphaeriaceae</taxon>
        <taxon>Parastagonospora</taxon>
    </lineage>
</organism>
<proteinExistence type="predicted"/>
<accession>A0A7U2HV52</accession>
<dbReference type="EMBL" id="CP069024">
    <property type="protein sequence ID" value="QRC93030.1"/>
    <property type="molecule type" value="Genomic_DNA"/>
</dbReference>
<dbReference type="Proteomes" id="UP000663193">
    <property type="component" value="Chromosome 2"/>
</dbReference>
<reference evidence="2" key="1">
    <citation type="journal article" date="2021" name="BMC Genomics">
        <title>Chromosome-level genome assembly and manually-curated proteome of model necrotroph Parastagonospora nodorum Sn15 reveals a genome-wide trove of candidate effector homologs, and redundancy of virulence-related functions within an accessory chromosome.</title>
        <authorList>
            <person name="Bertazzoni S."/>
            <person name="Jones D.A.B."/>
            <person name="Phan H.T."/>
            <person name="Tan K.-C."/>
            <person name="Hane J.K."/>
        </authorList>
    </citation>
    <scope>NUCLEOTIDE SEQUENCE [LARGE SCALE GENOMIC DNA]</scope>
    <source>
        <strain evidence="2">SN15 / ATCC MYA-4574 / FGSC 10173)</strain>
    </source>
</reference>
<dbReference type="KEGG" id="pno:SNOG_07920"/>
<gene>
    <name evidence="1" type="ORF">JI435_079200</name>
</gene>
<sequence>MQVLGPEIHSHGGASQPPDRIRQDILYRLRWSILWSVEEITIESGLNKDGTEKRQPFLSHPLAMESLADPPVIRLQLSSVDLYEAKHFYMLSESYSDEPVVIENTDGRPITFTDFVTEAHKYLSQHKDALVLCRKNAGFSNPPPPGEFVGPSPLCAFYTPIEHNLFFKSAFGVECPQGFIVDIGTFMEGERGRSAEAFWKSQREMAAYATLRRASRPNAALS</sequence>
<name>A0A7U2HV52_PHANO</name>
<dbReference type="AlphaFoldDB" id="A0A7U2HV52"/>